<proteinExistence type="predicted"/>
<dbReference type="SUPFAM" id="SSF53850">
    <property type="entry name" value="Periplasmic binding protein-like II"/>
    <property type="match status" value="1"/>
</dbReference>
<evidence type="ECO:0000313" key="1">
    <source>
        <dbReference type="EMBL" id="ABX08368.1"/>
    </source>
</evidence>
<organism evidence="1 2">
    <name type="scientific">Prochlorococcus marinus (strain MIT 9211)</name>
    <dbReference type="NCBI Taxonomy" id="93059"/>
    <lineage>
        <taxon>Bacteria</taxon>
        <taxon>Bacillati</taxon>
        <taxon>Cyanobacteriota</taxon>
        <taxon>Cyanophyceae</taxon>
        <taxon>Synechococcales</taxon>
        <taxon>Prochlorococcaceae</taxon>
        <taxon>Prochlorococcus</taxon>
    </lineage>
</organism>
<dbReference type="RefSeq" id="WP_012194991.1">
    <property type="nucleotide sequence ID" value="NC_009976.1"/>
</dbReference>
<dbReference type="STRING" id="93059.P9211_04371"/>
<reference evidence="1 2" key="1">
    <citation type="journal article" date="2007" name="PLoS Genet.">
        <title>Patterns and implications of gene gain and loss in the evolution of Prochlorococcus.</title>
        <authorList>
            <person name="Kettler G.C."/>
            <person name="Martiny A.C."/>
            <person name="Huang K."/>
            <person name="Zucker J."/>
            <person name="Coleman M.L."/>
            <person name="Rodrigue S."/>
            <person name="Chen F."/>
            <person name="Lapidus A."/>
            <person name="Ferriera S."/>
            <person name="Johnson J."/>
            <person name="Steglich C."/>
            <person name="Church G.M."/>
            <person name="Richardson P."/>
            <person name="Chisholm S.W."/>
        </authorList>
    </citation>
    <scope>NUCLEOTIDE SEQUENCE [LARGE SCALE GENOMIC DNA]</scope>
    <source>
        <strain evidence="2">MIT 9211</strain>
    </source>
</reference>
<sequence>MNDLLLGRRDFLRLGIVAGVLGLSSCGISKKATLGSFHGILPKELLKSLPSEWRFKLLDSNISTDPYKTYFAKEIDLIAIGDGWLRTLDFKTVQPIGEAKLQGRLNRQAIIFLSSFGPDIASKLFPVGFSPWAMLFRGGGTWLPKAKETWEVLLEPDFEGKIVLPSSPRLVMSLADRMGYQDELRRLRGQAITFDDQNALNWIISGRAKVAVLPLQHCMGALSKDPRLRVVIPNQGAPLNWTILTRPKMSQEPLPYSWIKEAWELPLMGRLISKGWLPPLSYSETLKAINFLPKEHQSIIFSSEEVFDRFWSLSPLDEWDQKILEDRWLKSTP</sequence>
<dbReference type="HOGENOM" id="CLU_839191_0_0_3"/>
<dbReference type="AlphaFoldDB" id="A9BE58"/>
<accession>A9BE58</accession>
<dbReference type="Proteomes" id="UP000000788">
    <property type="component" value="Chromosome"/>
</dbReference>
<evidence type="ECO:0000313" key="2">
    <source>
        <dbReference type="Proteomes" id="UP000000788"/>
    </source>
</evidence>
<dbReference type="KEGG" id="pmj:P9211_04371"/>
<name>A9BE58_PROM4</name>
<evidence type="ECO:0008006" key="3">
    <source>
        <dbReference type="Google" id="ProtNLM"/>
    </source>
</evidence>
<dbReference type="EMBL" id="CP000878">
    <property type="protein sequence ID" value="ABX08368.1"/>
    <property type="molecule type" value="Genomic_DNA"/>
</dbReference>
<protein>
    <recommendedName>
        <fullName evidence="3">Periplasmic binding protein-like II</fullName>
    </recommendedName>
</protein>
<dbReference type="OrthoDB" id="555733at2"/>
<dbReference type="eggNOG" id="COG0687">
    <property type="taxonomic scope" value="Bacteria"/>
</dbReference>
<gene>
    <name evidence="1" type="ordered locus">P9211_04371</name>
</gene>
<keyword evidence="2" id="KW-1185">Reference proteome</keyword>
<dbReference type="Gene3D" id="3.40.190.10">
    <property type="entry name" value="Periplasmic binding protein-like II"/>
    <property type="match status" value="1"/>
</dbReference>